<gene>
    <name evidence="2" type="ORF">ACFQGB_19410</name>
</gene>
<dbReference type="RefSeq" id="WP_336351979.1">
    <property type="nucleotide sequence ID" value="NZ_JAZAQL010000005.1"/>
</dbReference>
<dbReference type="PANTHER" id="PTHR42951">
    <property type="entry name" value="METALLO-BETA-LACTAMASE DOMAIN-CONTAINING"/>
    <property type="match status" value="1"/>
</dbReference>
<feature type="domain" description="Metallo-beta-lactamase" evidence="1">
    <location>
        <begin position="9"/>
        <end position="59"/>
    </location>
</feature>
<reference evidence="2 3" key="1">
    <citation type="journal article" date="2019" name="Int. J. Syst. Evol. Microbiol.">
        <title>The Global Catalogue of Microorganisms (GCM) 10K type strain sequencing project: providing services to taxonomists for standard genome sequencing and annotation.</title>
        <authorList>
            <consortium name="The Broad Institute Genomics Platform"/>
            <consortium name="The Broad Institute Genome Sequencing Center for Infectious Disease"/>
            <person name="Wu L."/>
            <person name="Ma J."/>
        </authorList>
    </citation>
    <scope>NUCLEOTIDE SEQUENCE [LARGE SCALE GENOMIC DNA]</scope>
    <source>
        <strain evidence="2 3">GX26</strain>
    </source>
</reference>
<organism evidence="2 3">
    <name type="scientific">Halorubellus litoreus</name>
    <dbReference type="NCBI Taxonomy" id="755308"/>
    <lineage>
        <taxon>Archaea</taxon>
        <taxon>Methanobacteriati</taxon>
        <taxon>Methanobacteriota</taxon>
        <taxon>Stenosarchaea group</taxon>
        <taxon>Halobacteria</taxon>
        <taxon>Halobacteriales</taxon>
        <taxon>Halorubellaceae</taxon>
        <taxon>Halorubellus</taxon>
    </lineage>
</organism>
<keyword evidence="3" id="KW-1185">Reference proteome</keyword>
<dbReference type="Proteomes" id="UP001596395">
    <property type="component" value="Unassembled WGS sequence"/>
</dbReference>
<evidence type="ECO:0000313" key="2">
    <source>
        <dbReference type="EMBL" id="MFC6955036.1"/>
    </source>
</evidence>
<evidence type="ECO:0000313" key="3">
    <source>
        <dbReference type="Proteomes" id="UP001596395"/>
    </source>
</evidence>
<evidence type="ECO:0000259" key="1">
    <source>
        <dbReference type="Pfam" id="PF00753"/>
    </source>
</evidence>
<dbReference type="InterPro" id="IPR036866">
    <property type="entry name" value="RibonucZ/Hydroxyglut_hydro"/>
</dbReference>
<dbReference type="EMBL" id="JBHSXN010000005">
    <property type="protein sequence ID" value="MFC6955036.1"/>
    <property type="molecule type" value="Genomic_DNA"/>
</dbReference>
<name>A0ABD5VQB9_9EURY</name>
<dbReference type="InterPro" id="IPR001279">
    <property type="entry name" value="Metallo-B-lactamas"/>
</dbReference>
<protein>
    <submittedName>
        <fullName evidence="2">MBL fold metallo-hydrolase</fullName>
    </submittedName>
</protein>
<dbReference type="Pfam" id="PF00753">
    <property type="entry name" value="Lactamase_B"/>
    <property type="match status" value="1"/>
</dbReference>
<sequence>MYRCGSARVNWYLIEDDDALTVIDTGFPTHWQEFLQQLDGLGYDRADIEACPLTHAHPDYTESQVAFYLSDRDVLSWGDALATVDFETWRGNTPQLLPEWWNADHDQARASRSNLRNLGDIRLLAGHGDPWTRDLRNALR</sequence>
<dbReference type="InterPro" id="IPR050855">
    <property type="entry name" value="NDM-1-like"/>
</dbReference>
<dbReference type="AlphaFoldDB" id="A0ABD5VQB9"/>
<dbReference type="SUPFAM" id="SSF56281">
    <property type="entry name" value="Metallo-hydrolase/oxidoreductase"/>
    <property type="match status" value="1"/>
</dbReference>
<proteinExistence type="predicted"/>
<comment type="caution">
    <text evidence="2">The sequence shown here is derived from an EMBL/GenBank/DDBJ whole genome shotgun (WGS) entry which is preliminary data.</text>
</comment>
<accession>A0ABD5VQB9</accession>
<dbReference type="Gene3D" id="3.60.15.10">
    <property type="entry name" value="Ribonuclease Z/Hydroxyacylglutathione hydrolase-like"/>
    <property type="match status" value="2"/>
</dbReference>